<accession>A0AAV4BCH5</accession>
<dbReference type="AlphaFoldDB" id="A0AAV4BCH5"/>
<protein>
    <submittedName>
        <fullName evidence="1">Uncharacterized protein</fullName>
    </submittedName>
</protein>
<reference evidence="1 2" key="1">
    <citation type="journal article" date="2021" name="Elife">
        <title>Chloroplast acquisition without the gene transfer in kleptoplastic sea slugs, Plakobranchus ocellatus.</title>
        <authorList>
            <person name="Maeda T."/>
            <person name="Takahashi S."/>
            <person name="Yoshida T."/>
            <person name="Shimamura S."/>
            <person name="Takaki Y."/>
            <person name="Nagai Y."/>
            <person name="Toyoda A."/>
            <person name="Suzuki Y."/>
            <person name="Arimoto A."/>
            <person name="Ishii H."/>
            <person name="Satoh N."/>
            <person name="Nishiyama T."/>
            <person name="Hasebe M."/>
            <person name="Maruyama T."/>
            <person name="Minagawa J."/>
            <person name="Obokata J."/>
            <person name="Shigenobu S."/>
        </authorList>
    </citation>
    <scope>NUCLEOTIDE SEQUENCE [LARGE SCALE GENOMIC DNA]</scope>
</reference>
<comment type="caution">
    <text evidence="1">The sequence shown here is derived from an EMBL/GenBank/DDBJ whole genome shotgun (WGS) entry which is preliminary data.</text>
</comment>
<evidence type="ECO:0000313" key="1">
    <source>
        <dbReference type="EMBL" id="GFO16479.1"/>
    </source>
</evidence>
<organism evidence="1 2">
    <name type="scientific">Plakobranchus ocellatus</name>
    <dbReference type="NCBI Taxonomy" id="259542"/>
    <lineage>
        <taxon>Eukaryota</taxon>
        <taxon>Metazoa</taxon>
        <taxon>Spiralia</taxon>
        <taxon>Lophotrochozoa</taxon>
        <taxon>Mollusca</taxon>
        <taxon>Gastropoda</taxon>
        <taxon>Heterobranchia</taxon>
        <taxon>Euthyneura</taxon>
        <taxon>Panpulmonata</taxon>
        <taxon>Sacoglossa</taxon>
        <taxon>Placobranchoidea</taxon>
        <taxon>Plakobranchidae</taxon>
        <taxon>Plakobranchus</taxon>
    </lineage>
</organism>
<name>A0AAV4BCH5_9GAST</name>
<keyword evidence="2" id="KW-1185">Reference proteome</keyword>
<proteinExistence type="predicted"/>
<gene>
    <name evidence="1" type="ORF">PoB_004298400</name>
</gene>
<sequence length="119" mass="12985">MTVPCPLVFRLIGHMSALAPALPPPNPRNRLNVRRMKHPARALITAPGDDSHLETLRSHFSLVCPYKVLSTWMRTIHSPHPTAISLTAEPLGISMTIAVLPCETEESSPSTIPPPLVRG</sequence>
<dbReference type="EMBL" id="BLXT01004673">
    <property type="protein sequence ID" value="GFO16479.1"/>
    <property type="molecule type" value="Genomic_DNA"/>
</dbReference>
<dbReference type="Proteomes" id="UP000735302">
    <property type="component" value="Unassembled WGS sequence"/>
</dbReference>
<evidence type="ECO:0000313" key="2">
    <source>
        <dbReference type="Proteomes" id="UP000735302"/>
    </source>
</evidence>